<evidence type="ECO:0000256" key="1">
    <source>
        <dbReference type="SAM" id="MobiDB-lite"/>
    </source>
</evidence>
<evidence type="ECO:0000313" key="4">
    <source>
        <dbReference type="Proteomes" id="UP000006039"/>
    </source>
</evidence>
<sequence length="171" mass="18256">MASTRRKQSQDMAADAGPEFPPPAYISIPLNSPDPGAYKTPTTNTNTNRHPAFPASHYGHLPALPPAPAQRPTSVGYGVLRLLLKAVAISASLLCSSLFLSLIPGPVPLHARQTAQVAAVWRGSDVNIKRGRGGPRASLLPPLKPSDINALTTCRSHRTRTLKDRALWCNG</sequence>
<reference evidence="4" key="1">
    <citation type="submission" date="2010-07" db="EMBL/GenBank/DDBJ databases">
        <title>The genome sequence of Gaeumannomyces graminis var. tritici strain R3-111a-1.</title>
        <authorList>
            <consortium name="The Broad Institute Genome Sequencing Platform"/>
            <person name="Ma L.-J."/>
            <person name="Dead R."/>
            <person name="Young S."/>
            <person name="Zeng Q."/>
            <person name="Koehrsen M."/>
            <person name="Alvarado L."/>
            <person name="Berlin A."/>
            <person name="Chapman S.B."/>
            <person name="Chen Z."/>
            <person name="Freedman E."/>
            <person name="Gellesch M."/>
            <person name="Goldberg J."/>
            <person name="Griggs A."/>
            <person name="Gujja S."/>
            <person name="Heilman E.R."/>
            <person name="Heiman D."/>
            <person name="Hepburn T."/>
            <person name="Howarth C."/>
            <person name="Jen D."/>
            <person name="Larson L."/>
            <person name="Mehta T."/>
            <person name="Neiman D."/>
            <person name="Pearson M."/>
            <person name="Roberts A."/>
            <person name="Saif S."/>
            <person name="Shea T."/>
            <person name="Shenoy N."/>
            <person name="Sisk P."/>
            <person name="Stolte C."/>
            <person name="Sykes S."/>
            <person name="Walk T."/>
            <person name="White J."/>
            <person name="Yandava C."/>
            <person name="Haas B."/>
            <person name="Nusbaum C."/>
            <person name="Birren B."/>
        </authorList>
    </citation>
    <scope>NUCLEOTIDE SEQUENCE [LARGE SCALE GENOMIC DNA]</scope>
    <source>
        <strain evidence="4">R3-111a-1</strain>
    </source>
</reference>
<name>J3P116_GAET3</name>
<gene>
    <name evidence="3" type="primary">20347671</name>
    <name evidence="2" type="ORF">GGTG_07213</name>
</gene>
<dbReference type="RefSeq" id="XP_009223301.1">
    <property type="nucleotide sequence ID" value="XM_009225037.1"/>
</dbReference>
<reference evidence="3" key="5">
    <citation type="submission" date="2018-04" db="UniProtKB">
        <authorList>
            <consortium name="EnsemblFungi"/>
        </authorList>
    </citation>
    <scope>IDENTIFICATION</scope>
    <source>
        <strain evidence="3">R3-111a-1</strain>
    </source>
</reference>
<reference evidence="2" key="3">
    <citation type="submission" date="2010-09" db="EMBL/GenBank/DDBJ databases">
        <title>Annotation of Gaeumannomyces graminis var. tritici R3-111a-1.</title>
        <authorList>
            <consortium name="The Broad Institute Genome Sequencing Platform"/>
            <person name="Ma L.-J."/>
            <person name="Dead R."/>
            <person name="Young S.K."/>
            <person name="Zeng Q."/>
            <person name="Gargeya S."/>
            <person name="Fitzgerald M."/>
            <person name="Haas B."/>
            <person name="Abouelleil A."/>
            <person name="Alvarado L."/>
            <person name="Arachchi H.M."/>
            <person name="Berlin A."/>
            <person name="Brown A."/>
            <person name="Chapman S.B."/>
            <person name="Chen Z."/>
            <person name="Dunbar C."/>
            <person name="Freedman E."/>
            <person name="Gearin G."/>
            <person name="Gellesch M."/>
            <person name="Goldberg J."/>
            <person name="Griggs A."/>
            <person name="Gujja S."/>
            <person name="Heiman D."/>
            <person name="Howarth C."/>
            <person name="Larson L."/>
            <person name="Lui A."/>
            <person name="MacDonald P.J.P."/>
            <person name="Mehta T."/>
            <person name="Montmayeur A."/>
            <person name="Murphy C."/>
            <person name="Neiman D."/>
            <person name="Pearson M."/>
            <person name="Priest M."/>
            <person name="Roberts A."/>
            <person name="Saif S."/>
            <person name="Shea T."/>
            <person name="Shenoy N."/>
            <person name="Sisk P."/>
            <person name="Stolte C."/>
            <person name="Sykes S."/>
            <person name="Yandava C."/>
            <person name="Wortman J."/>
            <person name="Nusbaum C."/>
            <person name="Birren B."/>
        </authorList>
    </citation>
    <scope>NUCLEOTIDE SEQUENCE</scope>
    <source>
        <strain evidence="2">R3-111a-1</strain>
    </source>
</reference>
<evidence type="ECO:0000313" key="2">
    <source>
        <dbReference type="EMBL" id="EJT77301.1"/>
    </source>
</evidence>
<evidence type="ECO:0000313" key="3">
    <source>
        <dbReference type="EnsemblFungi" id="EJT77301"/>
    </source>
</evidence>
<dbReference type="HOGENOM" id="CLU_1562963_0_0_1"/>
<reference evidence="3" key="4">
    <citation type="journal article" date="2015" name="G3 (Bethesda)">
        <title>Genome sequences of three phytopathogenic species of the Magnaporthaceae family of fungi.</title>
        <authorList>
            <person name="Okagaki L.H."/>
            <person name="Nunes C.C."/>
            <person name="Sailsbery J."/>
            <person name="Clay B."/>
            <person name="Brown D."/>
            <person name="John T."/>
            <person name="Oh Y."/>
            <person name="Young N."/>
            <person name="Fitzgerald M."/>
            <person name="Haas B.J."/>
            <person name="Zeng Q."/>
            <person name="Young S."/>
            <person name="Adiconis X."/>
            <person name="Fan L."/>
            <person name="Levin J.Z."/>
            <person name="Mitchell T.K."/>
            <person name="Okubara P.A."/>
            <person name="Farman M.L."/>
            <person name="Kohn L.M."/>
            <person name="Birren B."/>
            <person name="Ma L.-J."/>
            <person name="Dean R.A."/>
        </authorList>
    </citation>
    <scope>NUCLEOTIDE SEQUENCE</scope>
    <source>
        <strain evidence="3">R3-111a-1</strain>
    </source>
</reference>
<dbReference type="VEuPathDB" id="FungiDB:GGTG_07213"/>
<dbReference type="EMBL" id="GL385397">
    <property type="protein sequence ID" value="EJT77301.1"/>
    <property type="molecule type" value="Genomic_DNA"/>
</dbReference>
<dbReference type="EnsemblFungi" id="EJT77301">
    <property type="protein sequence ID" value="EJT77301"/>
    <property type="gene ID" value="GGTG_07213"/>
</dbReference>
<accession>J3P116</accession>
<dbReference type="AlphaFoldDB" id="J3P116"/>
<organism evidence="2">
    <name type="scientific">Gaeumannomyces tritici (strain R3-111a-1)</name>
    <name type="common">Wheat and barley take-all root rot fungus</name>
    <name type="synonym">Gaeumannomyces graminis var. tritici</name>
    <dbReference type="NCBI Taxonomy" id="644352"/>
    <lineage>
        <taxon>Eukaryota</taxon>
        <taxon>Fungi</taxon>
        <taxon>Dikarya</taxon>
        <taxon>Ascomycota</taxon>
        <taxon>Pezizomycotina</taxon>
        <taxon>Sordariomycetes</taxon>
        <taxon>Sordariomycetidae</taxon>
        <taxon>Magnaporthales</taxon>
        <taxon>Magnaporthaceae</taxon>
        <taxon>Gaeumannomyces</taxon>
    </lineage>
</organism>
<protein>
    <submittedName>
        <fullName evidence="2 3">Uncharacterized protein</fullName>
    </submittedName>
</protein>
<proteinExistence type="predicted"/>
<reference evidence="2" key="2">
    <citation type="submission" date="2010-07" db="EMBL/GenBank/DDBJ databases">
        <authorList>
            <consortium name="The Broad Institute Genome Sequencing Platform"/>
            <consortium name="Broad Institute Genome Sequencing Center for Infectious Disease"/>
            <person name="Ma L.-J."/>
            <person name="Dead R."/>
            <person name="Young S."/>
            <person name="Zeng Q."/>
            <person name="Koehrsen M."/>
            <person name="Alvarado L."/>
            <person name="Berlin A."/>
            <person name="Chapman S.B."/>
            <person name="Chen Z."/>
            <person name="Freedman E."/>
            <person name="Gellesch M."/>
            <person name="Goldberg J."/>
            <person name="Griggs A."/>
            <person name="Gujja S."/>
            <person name="Heilman E.R."/>
            <person name="Heiman D."/>
            <person name="Hepburn T."/>
            <person name="Howarth C."/>
            <person name="Jen D."/>
            <person name="Larson L."/>
            <person name="Mehta T."/>
            <person name="Neiman D."/>
            <person name="Pearson M."/>
            <person name="Roberts A."/>
            <person name="Saif S."/>
            <person name="Shea T."/>
            <person name="Shenoy N."/>
            <person name="Sisk P."/>
            <person name="Stolte C."/>
            <person name="Sykes S."/>
            <person name="Walk T."/>
            <person name="White J."/>
            <person name="Yandava C."/>
            <person name="Haas B."/>
            <person name="Nusbaum C."/>
            <person name="Birren B."/>
        </authorList>
    </citation>
    <scope>NUCLEOTIDE SEQUENCE</scope>
    <source>
        <strain evidence="2">R3-111a-1</strain>
    </source>
</reference>
<keyword evidence="4" id="KW-1185">Reference proteome</keyword>
<dbReference type="GeneID" id="20347671"/>
<feature type="region of interest" description="Disordered" evidence="1">
    <location>
        <begin position="1"/>
        <end position="48"/>
    </location>
</feature>
<dbReference type="Proteomes" id="UP000006039">
    <property type="component" value="Unassembled WGS sequence"/>
</dbReference>